<feature type="compositionally biased region" description="Acidic residues" evidence="2">
    <location>
        <begin position="134"/>
        <end position="169"/>
    </location>
</feature>
<dbReference type="GO" id="GO:0007052">
    <property type="term" value="P:mitotic spindle organization"/>
    <property type="evidence" value="ECO:0007669"/>
    <property type="project" value="TreeGrafter"/>
</dbReference>
<evidence type="ECO:0000256" key="1">
    <source>
        <dbReference type="SAM" id="Coils"/>
    </source>
</evidence>
<feature type="coiled-coil region" evidence="1">
    <location>
        <begin position="172"/>
        <end position="227"/>
    </location>
</feature>
<name>A0A7R9IMT9_9NEOP</name>
<feature type="compositionally biased region" description="Basic and acidic residues" evidence="2">
    <location>
        <begin position="123"/>
        <end position="133"/>
    </location>
</feature>
<dbReference type="GO" id="GO:0005875">
    <property type="term" value="C:microtubule associated complex"/>
    <property type="evidence" value="ECO:0007669"/>
    <property type="project" value="TreeGrafter"/>
</dbReference>
<dbReference type="Pfam" id="PF25764">
    <property type="entry name" value="KIF21A_4th"/>
    <property type="match status" value="1"/>
</dbReference>
<protein>
    <submittedName>
        <fullName evidence="3">Uncharacterized protein</fullName>
    </submittedName>
</protein>
<keyword evidence="1" id="KW-0175">Coiled coil</keyword>
<proteinExistence type="predicted"/>
<dbReference type="EMBL" id="OE004614">
    <property type="protein sequence ID" value="CAD7461303.1"/>
    <property type="molecule type" value="Genomic_DNA"/>
</dbReference>
<feature type="region of interest" description="Disordered" evidence="2">
    <location>
        <begin position="123"/>
        <end position="169"/>
    </location>
</feature>
<dbReference type="PANTHER" id="PTHR47969">
    <property type="entry name" value="CHROMOSOME-ASSOCIATED KINESIN KIF4A-RELATED"/>
    <property type="match status" value="1"/>
</dbReference>
<accession>A0A7R9IMT9</accession>
<dbReference type="AlphaFoldDB" id="A0A7R9IMT9"/>
<gene>
    <name evidence="3" type="ORF">TTEB3V08_LOCUS9215</name>
</gene>
<evidence type="ECO:0000256" key="2">
    <source>
        <dbReference type="SAM" id="MobiDB-lite"/>
    </source>
</evidence>
<dbReference type="InterPro" id="IPR027640">
    <property type="entry name" value="Kinesin-like_fam"/>
</dbReference>
<organism evidence="3">
    <name type="scientific">Timema tahoe</name>
    <dbReference type="NCBI Taxonomy" id="61484"/>
    <lineage>
        <taxon>Eukaryota</taxon>
        <taxon>Metazoa</taxon>
        <taxon>Ecdysozoa</taxon>
        <taxon>Arthropoda</taxon>
        <taxon>Hexapoda</taxon>
        <taxon>Insecta</taxon>
        <taxon>Pterygota</taxon>
        <taxon>Neoptera</taxon>
        <taxon>Polyneoptera</taxon>
        <taxon>Phasmatodea</taxon>
        <taxon>Timematodea</taxon>
        <taxon>Timematoidea</taxon>
        <taxon>Timematidae</taxon>
        <taxon>Timema</taxon>
    </lineage>
</organism>
<dbReference type="GO" id="GO:0003777">
    <property type="term" value="F:microtubule motor activity"/>
    <property type="evidence" value="ECO:0007669"/>
    <property type="project" value="InterPro"/>
</dbReference>
<reference evidence="3" key="1">
    <citation type="submission" date="2020-11" db="EMBL/GenBank/DDBJ databases">
        <authorList>
            <person name="Tran Van P."/>
        </authorList>
    </citation>
    <scope>NUCLEOTIDE SEQUENCE</scope>
</reference>
<dbReference type="GO" id="GO:0007018">
    <property type="term" value="P:microtubule-based movement"/>
    <property type="evidence" value="ECO:0007669"/>
    <property type="project" value="InterPro"/>
</dbReference>
<evidence type="ECO:0000313" key="3">
    <source>
        <dbReference type="EMBL" id="CAD7461303.1"/>
    </source>
</evidence>
<sequence>MREEILNAVRKEGHKLEDCETCSNRQLLFVCFLRPPVPKTQMTHRQWTLSLSRAPPWNHSLVHRQHLSLSPLLTLGHATTKLGRDGPQTARQFELSLSSSAVSVIEEARKELNRDREAVSRILAQEKEKRDGAEEGESDGEDRDGDLEDSESDTDTEDKEDSEPQEEYGLELAELNSEINIKQKLIDELEQSQRRLHVMKQQYEDKLQQLMARIKNTQEERDKVLASYGELYTV</sequence>
<dbReference type="PANTHER" id="PTHR47969:SF32">
    <property type="entry name" value="KINESIN-LIKE PROTEIN KIF21B ISOFORM X1"/>
    <property type="match status" value="1"/>
</dbReference>
<dbReference type="GO" id="GO:0051231">
    <property type="term" value="P:spindle elongation"/>
    <property type="evidence" value="ECO:0007669"/>
    <property type="project" value="TreeGrafter"/>
</dbReference>